<dbReference type="PANTHER" id="PTHR43616">
    <property type="entry name" value="GLYCEROL DEHYDROGENASE"/>
    <property type="match status" value="1"/>
</dbReference>
<comment type="catalytic activity">
    <reaction evidence="8">
        <text>glycerol + NAD(+) = dihydroxyacetone + NADH + H(+)</text>
        <dbReference type="Rhea" id="RHEA:13769"/>
        <dbReference type="ChEBI" id="CHEBI:15378"/>
        <dbReference type="ChEBI" id="CHEBI:16016"/>
        <dbReference type="ChEBI" id="CHEBI:17754"/>
        <dbReference type="ChEBI" id="CHEBI:57540"/>
        <dbReference type="ChEBI" id="CHEBI:57945"/>
        <dbReference type="EC" id="1.1.1.6"/>
    </reaction>
</comment>
<dbReference type="Gene3D" id="3.40.50.1970">
    <property type="match status" value="1"/>
</dbReference>
<dbReference type="NCBIfam" id="NF006941">
    <property type="entry name" value="PRK09423.1"/>
    <property type="match status" value="1"/>
</dbReference>
<keyword evidence="14" id="KW-1185">Reference proteome</keyword>
<keyword evidence="9" id="KW-0862">Zinc</keyword>
<keyword evidence="2 9" id="KW-0479">Metal-binding</keyword>
<evidence type="ECO:0000259" key="12">
    <source>
        <dbReference type="Pfam" id="PF00465"/>
    </source>
</evidence>
<evidence type="ECO:0000256" key="2">
    <source>
        <dbReference type="ARBA" id="ARBA00022723"/>
    </source>
</evidence>
<dbReference type="InterPro" id="IPR001670">
    <property type="entry name" value="ADH_Fe/GldA"/>
</dbReference>
<dbReference type="OrthoDB" id="5198708at2"/>
<dbReference type="RefSeq" id="WP_090796119.1">
    <property type="nucleotide sequence ID" value="NZ_FMYI01000007.1"/>
</dbReference>
<dbReference type="PANTHER" id="PTHR43616:SF5">
    <property type="entry name" value="GLYCEROL DEHYDROGENASE 1"/>
    <property type="match status" value="1"/>
</dbReference>
<dbReference type="GO" id="GO:0005829">
    <property type="term" value="C:cytosol"/>
    <property type="evidence" value="ECO:0007669"/>
    <property type="project" value="TreeGrafter"/>
</dbReference>
<dbReference type="EC" id="1.1.1.6" evidence="6"/>
<evidence type="ECO:0000256" key="7">
    <source>
        <dbReference type="ARBA" id="ARBA00040132"/>
    </source>
</evidence>
<dbReference type="InterPro" id="IPR018211">
    <property type="entry name" value="ADH_Fe_CS"/>
</dbReference>
<evidence type="ECO:0000256" key="10">
    <source>
        <dbReference type="PIRSR" id="PIRSR000112-2"/>
    </source>
</evidence>
<evidence type="ECO:0000256" key="8">
    <source>
        <dbReference type="ARBA" id="ARBA00049006"/>
    </source>
</evidence>
<feature type="binding site" evidence="11">
    <location>
        <position position="124"/>
    </location>
    <ligand>
        <name>NAD(+)</name>
        <dbReference type="ChEBI" id="CHEBI:57540"/>
    </ligand>
</feature>
<comment type="pathway">
    <text evidence="5">Polyol metabolism; glycerol fermentation; glycerone phosphate from glycerol (oxidative route): step 1/2.</text>
</comment>
<gene>
    <name evidence="13" type="ORF">SAMN05421734_1077</name>
</gene>
<keyword evidence="3" id="KW-0560">Oxidoreductase</keyword>
<reference evidence="14" key="1">
    <citation type="submission" date="2016-09" db="EMBL/GenBank/DDBJ databases">
        <authorList>
            <person name="Varghese N."/>
            <person name="Submissions S."/>
        </authorList>
    </citation>
    <scope>NUCLEOTIDE SEQUENCE [LARGE SCALE GENOMIC DNA]</scope>
    <source>
        <strain evidence="14">S5</strain>
    </source>
</reference>
<protein>
    <recommendedName>
        <fullName evidence="7">Glycerol dehydrogenase</fullName>
        <ecNumber evidence="6">1.1.1.6</ecNumber>
    </recommendedName>
</protein>
<dbReference type="STRING" id="1612202.SAMN05421734_1077"/>
<keyword evidence="4 11" id="KW-0520">NAD</keyword>
<dbReference type="PROSITE" id="PS00913">
    <property type="entry name" value="ADH_IRON_1"/>
    <property type="match status" value="1"/>
</dbReference>
<feature type="binding site" evidence="11">
    <location>
        <begin position="115"/>
        <end position="118"/>
    </location>
    <ligand>
        <name>NAD(+)</name>
        <dbReference type="ChEBI" id="CHEBI:57540"/>
    </ligand>
</feature>
<feature type="binding site" evidence="11">
    <location>
        <position position="126"/>
    </location>
    <ligand>
        <name>NAD(+)</name>
        <dbReference type="ChEBI" id="CHEBI:57540"/>
    </ligand>
</feature>
<feature type="binding site" evidence="11">
    <location>
        <position position="130"/>
    </location>
    <ligand>
        <name>NAD(+)</name>
        <dbReference type="ChEBI" id="CHEBI:57540"/>
    </ligand>
</feature>
<organism evidence="13 14">
    <name type="scientific">Pelagirhabdus alkalitolerans</name>
    <dbReference type="NCBI Taxonomy" id="1612202"/>
    <lineage>
        <taxon>Bacteria</taxon>
        <taxon>Bacillati</taxon>
        <taxon>Bacillota</taxon>
        <taxon>Bacilli</taxon>
        <taxon>Bacillales</taxon>
        <taxon>Bacillaceae</taxon>
        <taxon>Pelagirhabdus</taxon>
    </lineage>
</organism>
<proteinExistence type="inferred from homology"/>
<dbReference type="EMBL" id="FMYI01000007">
    <property type="protein sequence ID" value="SDC35264.1"/>
    <property type="molecule type" value="Genomic_DNA"/>
</dbReference>
<evidence type="ECO:0000256" key="6">
    <source>
        <dbReference type="ARBA" id="ARBA00039147"/>
    </source>
</evidence>
<dbReference type="SUPFAM" id="SSF56796">
    <property type="entry name" value="Dehydroquinate synthase-like"/>
    <property type="match status" value="1"/>
</dbReference>
<feature type="binding site" evidence="10">
    <location>
        <position position="120"/>
    </location>
    <ligand>
        <name>glycerol</name>
        <dbReference type="ChEBI" id="CHEBI:17754"/>
    </ligand>
</feature>
<dbReference type="GO" id="GO:0008888">
    <property type="term" value="F:glycerol dehydrogenase (NAD+) activity"/>
    <property type="evidence" value="ECO:0007669"/>
    <property type="project" value="UniProtKB-EC"/>
</dbReference>
<comment type="cofactor">
    <cofactor evidence="9">
        <name>Zn(2+)</name>
        <dbReference type="ChEBI" id="CHEBI:29105"/>
    </cofactor>
    <text evidence="9">Binds 1 zinc ion per subunit.</text>
</comment>
<name>A0A1G6KWA5_9BACI</name>
<evidence type="ECO:0000256" key="9">
    <source>
        <dbReference type="PIRSR" id="PIRSR000112-1"/>
    </source>
</evidence>
<evidence type="ECO:0000256" key="11">
    <source>
        <dbReference type="PIRSR" id="PIRSR000112-3"/>
    </source>
</evidence>
<evidence type="ECO:0000313" key="13">
    <source>
        <dbReference type="EMBL" id="SDC35264.1"/>
    </source>
</evidence>
<evidence type="ECO:0000256" key="3">
    <source>
        <dbReference type="ARBA" id="ARBA00023002"/>
    </source>
</evidence>
<evidence type="ECO:0000313" key="14">
    <source>
        <dbReference type="Proteomes" id="UP000242949"/>
    </source>
</evidence>
<feature type="binding site" evidence="9">
    <location>
        <position position="170"/>
    </location>
    <ligand>
        <name>glycerol</name>
        <dbReference type="ChEBI" id="CHEBI:17754"/>
    </ligand>
</feature>
<feature type="domain" description="Alcohol dehydrogenase iron-type/glycerol dehydrogenase GldA" evidence="12">
    <location>
        <begin position="8"/>
        <end position="153"/>
    </location>
</feature>
<dbReference type="PIRSF" id="PIRSF000112">
    <property type="entry name" value="Glycerol_dehydrogenase"/>
    <property type="match status" value="1"/>
</dbReference>
<dbReference type="Proteomes" id="UP000242949">
    <property type="component" value="Unassembled WGS sequence"/>
</dbReference>
<dbReference type="Gene3D" id="1.20.1090.10">
    <property type="entry name" value="Dehydroquinate synthase-like - alpha domain"/>
    <property type="match status" value="1"/>
</dbReference>
<feature type="binding site" evidence="9">
    <location>
        <position position="271"/>
    </location>
    <ligand>
        <name>glycerol</name>
        <dbReference type="ChEBI" id="CHEBI:17754"/>
    </ligand>
</feature>
<dbReference type="GO" id="GO:0046872">
    <property type="term" value="F:metal ion binding"/>
    <property type="evidence" value="ECO:0007669"/>
    <property type="project" value="UniProtKB-KW"/>
</dbReference>
<dbReference type="CDD" id="cd08170">
    <property type="entry name" value="GlyDH"/>
    <property type="match status" value="1"/>
</dbReference>
<evidence type="ECO:0000256" key="5">
    <source>
        <dbReference type="ARBA" id="ARBA00037918"/>
    </source>
</evidence>
<dbReference type="InterPro" id="IPR016205">
    <property type="entry name" value="Glycerol_DH"/>
</dbReference>
<dbReference type="Pfam" id="PF00465">
    <property type="entry name" value="Fe-ADH"/>
    <property type="match status" value="1"/>
</dbReference>
<evidence type="ECO:0000256" key="4">
    <source>
        <dbReference type="ARBA" id="ARBA00023027"/>
    </source>
</evidence>
<evidence type="ECO:0000256" key="1">
    <source>
        <dbReference type="ARBA" id="ARBA00007358"/>
    </source>
</evidence>
<sequence length="369" mass="40319">MDQIFVSPSRYIQGKGLMNHAAQYMEHLGKRVLVLADEFVQELAANQLMENLANDFDVTKVTFNGECSLKEIERVGQIAKESQVDFVLGMGAGKALDTTKAVANEIGVPVVIFPTLASTDAPTSGLSVVYTEEGAFSQYLFYKKNPDLVLMDTEIIAGAPARMMASGISDALATLVEARAVKQKNGDTMSGGKATIAGFAIAEKCEEVLFDYGLLAYEANKQKVVTPALEAIVEANTLLSGLGFEDSGLAAAHAIHNGFTAVEGDIHHLSHGEKVAYGTMAQLVLENYPLHELERYIDLYLKLDLPITLEEIHLDQVSEEELYQIGKSASDPEETMKNMPFNVTADDVVQAIKAVDVYVKDYKRRHHIE</sequence>
<dbReference type="AlphaFoldDB" id="A0A1G6KWA5"/>
<accession>A0A1G6KWA5</accession>
<feature type="binding site" evidence="9">
    <location>
        <position position="253"/>
    </location>
    <ligand>
        <name>glycerol</name>
        <dbReference type="ChEBI" id="CHEBI:17754"/>
    </ligand>
</feature>
<comment type="similarity">
    <text evidence="1">Belongs to the iron-containing alcohol dehydrogenase family.</text>
</comment>
<feature type="binding site" evidence="11">
    <location>
        <begin position="93"/>
        <end position="97"/>
    </location>
    <ligand>
        <name>NAD(+)</name>
        <dbReference type="ChEBI" id="CHEBI:57540"/>
    </ligand>
</feature>